<protein>
    <submittedName>
        <fullName evidence="10">Uncharacterized protein</fullName>
    </submittedName>
</protein>
<evidence type="ECO:0000256" key="3">
    <source>
        <dbReference type="ARBA" id="ARBA00022670"/>
    </source>
</evidence>
<dbReference type="InterPro" id="IPR018497">
    <property type="entry name" value="Peptidase_M13_C"/>
</dbReference>
<sequence>MSSYILNKMDFSVSPCENMYLYACGGLHAKTKFHKYVDIYAPVITDGLFDYKVGKIIESNKSHIFGKHSSALVKMRSFYQTCMDEERLEEKSKPGIINVINELGSWTMTNVSVTPFDKKNWSLQETLMKLHKMGSFFFFCVGRATTTLDDTKQKKETLIFMRDESAVISYLNSGPIFRDLLISIAVKLAEGLGGDPEEAETKAKEIMEFLLQLENVEPTYTQPMPLKELQEQIGSSLDLKAYLNEFFGDEHNISMDTIIECYEMPYFISLGKALKQYEKSVVANVLVFKFLFGMTDYLPKDMLLPDRIFPRESLCRKSLLKFFAAPLIALYVQDYFKPETKVKVSSILVNIRKETVKAFTGLHWMDDKLKEALIRKAQLVEMDPAYPDWILDQVTLDKVYEKAEIFPEELLKSVISIRKEIIRQRFQLKPHSPTISWEHMPFDDYAFFNARLLTINITISYLQPPIYSPLFPISFQYGSLGRLIGHEFMHPFDIGNRRVDRNLLPISPGWTSSANESFMAGVSCLVDLYSSCTYDGIRANGYKAVNEDVCDNEGLKLAYRAYKSLGKVYDPRLPGLNLTDDQMFFLAFSQSYCIIDAGGKAKRGGKHNAHRIRALGTISNSEEFAKAFNCPADSPMNPKKKCPIY</sequence>
<keyword evidence="4" id="KW-0479">Metal-binding</keyword>
<feature type="domain" description="Peptidase M13 N-terminal" evidence="9">
    <location>
        <begin position="15"/>
        <end position="381"/>
    </location>
</feature>
<reference evidence="10 11" key="1">
    <citation type="submission" date="2024-04" db="EMBL/GenBank/DDBJ databases">
        <authorList>
            <consortium name="Genoscope - CEA"/>
            <person name="William W."/>
        </authorList>
    </citation>
    <scope>NUCLEOTIDE SEQUENCE [LARGE SCALE GENOMIC DNA]</scope>
</reference>
<evidence type="ECO:0000256" key="7">
    <source>
        <dbReference type="ARBA" id="ARBA00023049"/>
    </source>
</evidence>
<dbReference type="Gene3D" id="1.10.1380.10">
    <property type="entry name" value="Neutral endopeptidase , domain2"/>
    <property type="match status" value="1"/>
</dbReference>
<dbReference type="PRINTS" id="PR00786">
    <property type="entry name" value="NEPRILYSIN"/>
</dbReference>
<dbReference type="Proteomes" id="UP001497497">
    <property type="component" value="Unassembled WGS sequence"/>
</dbReference>
<evidence type="ECO:0000313" key="11">
    <source>
        <dbReference type="Proteomes" id="UP001497497"/>
    </source>
</evidence>
<dbReference type="GO" id="GO:0016485">
    <property type="term" value="P:protein processing"/>
    <property type="evidence" value="ECO:0007669"/>
    <property type="project" value="TreeGrafter"/>
</dbReference>
<keyword evidence="11" id="KW-1185">Reference proteome</keyword>
<evidence type="ECO:0000256" key="1">
    <source>
        <dbReference type="ARBA" id="ARBA00001947"/>
    </source>
</evidence>
<gene>
    <name evidence="10" type="ORF">GSLYS_00018262001</name>
</gene>
<feature type="domain" description="Peptidase M13 C-terminal" evidence="8">
    <location>
        <begin position="446"/>
        <end position="643"/>
    </location>
</feature>
<evidence type="ECO:0000256" key="6">
    <source>
        <dbReference type="ARBA" id="ARBA00022833"/>
    </source>
</evidence>
<evidence type="ECO:0000259" key="9">
    <source>
        <dbReference type="Pfam" id="PF05649"/>
    </source>
</evidence>
<dbReference type="AlphaFoldDB" id="A0AAV2IEU6"/>
<dbReference type="Gene3D" id="3.40.390.10">
    <property type="entry name" value="Collagenase (Catalytic Domain)"/>
    <property type="match status" value="1"/>
</dbReference>
<evidence type="ECO:0000313" key="10">
    <source>
        <dbReference type="EMBL" id="CAL1544779.1"/>
    </source>
</evidence>
<accession>A0AAV2IEU6</accession>
<dbReference type="PROSITE" id="PS51885">
    <property type="entry name" value="NEPRILYSIN"/>
    <property type="match status" value="1"/>
</dbReference>
<dbReference type="EMBL" id="CAXITT010000645">
    <property type="protein sequence ID" value="CAL1544779.1"/>
    <property type="molecule type" value="Genomic_DNA"/>
</dbReference>
<evidence type="ECO:0000256" key="5">
    <source>
        <dbReference type="ARBA" id="ARBA00022801"/>
    </source>
</evidence>
<comment type="similarity">
    <text evidence="2">Belongs to the peptidase M13 family.</text>
</comment>
<evidence type="ECO:0000256" key="2">
    <source>
        <dbReference type="ARBA" id="ARBA00007357"/>
    </source>
</evidence>
<dbReference type="SUPFAM" id="SSF55486">
    <property type="entry name" value="Metalloproteases ('zincins'), catalytic domain"/>
    <property type="match status" value="1"/>
</dbReference>
<dbReference type="PANTHER" id="PTHR11733">
    <property type="entry name" value="ZINC METALLOPROTEASE FAMILY M13 NEPRILYSIN-RELATED"/>
    <property type="match status" value="1"/>
</dbReference>
<dbReference type="Pfam" id="PF01431">
    <property type="entry name" value="Peptidase_M13"/>
    <property type="match status" value="1"/>
</dbReference>
<dbReference type="InterPro" id="IPR024079">
    <property type="entry name" value="MetalloPept_cat_dom_sf"/>
</dbReference>
<organism evidence="10 11">
    <name type="scientific">Lymnaea stagnalis</name>
    <name type="common">Great pond snail</name>
    <name type="synonym">Helix stagnalis</name>
    <dbReference type="NCBI Taxonomy" id="6523"/>
    <lineage>
        <taxon>Eukaryota</taxon>
        <taxon>Metazoa</taxon>
        <taxon>Spiralia</taxon>
        <taxon>Lophotrochozoa</taxon>
        <taxon>Mollusca</taxon>
        <taxon>Gastropoda</taxon>
        <taxon>Heterobranchia</taxon>
        <taxon>Euthyneura</taxon>
        <taxon>Panpulmonata</taxon>
        <taxon>Hygrophila</taxon>
        <taxon>Lymnaeoidea</taxon>
        <taxon>Lymnaeidae</taxon>
        <taxon>Lymnaea</taxon>
    </lineage>
</organism>
<keyword evidence="3" id="KW-0645">Protease</keyword>
<dbReference type="InterPro" id="IPR000718">
    <property type="entry name" value="Peptidase_M13"/>
</dbReference>
<evidence type="ECO:0000256" key="4">
    <source>
        <dbReference type="ARBA" id="ARBA00022723"/>
    </source>
</evidence>
<dbReference type="GO" id="GO:0004222">
    <property type="term" value="F:metalloendopeptidase activity"/>
    <property type="evidence" value="ECO:0007669"/>
    <property type="project" value="InterPro"/>
</dbReference>
<keyword evidence="7" id="KW-0482">Metalloprotease</keyword>
<dbReference type="PANTHER" id="PTHR11733:SF167">
    <property type="entry name" value="FI17812P1-RELATED"/>
    <property type="match status" value="1"/>
</dbReference>
<dbReference type="CDD" id="cd08662">
    <property type="entry name" value="M13"/>
    <property type="match status" value="1"/>
</dbReference>
<dbReference type="InterPro" id="IPR008753">
    <property type="entry name" value="Peptidase_M13_N"/>
</dbReference>
<keyword evidence="6" id="KW-0862">Zinc</keyword>
<dbReference type="GO" id="GO:0046872">
    <property type="term" value="F:metal ion binding"/>
    <property type="evidence" value="ECO:0007669"/>
    <property type="project" value="UniProtKB-KW"/>
</dbReference>
<name>A0AAV2IEU6_LYMST</name>
<comment type="cofactor">
    <cofactor evidence="1">
        <name>Zn(2+)</name>
        <dbReference type="ChEBI" id="CHEBI:29105"/>
    </cofactor>
</comment>
<dbReference type="Pfam" id="PF05649">
    <property type="entry name" value="Peptidase_M13_N"/>
    <property type="match status" value="1"/>
</dbReference>
<dbReference type="GO" id="GO:0005886">
    <property type="term" value="C:plasma membrane"/>
    <property type="evidence" value="ECO:0007669"/>
    <property type="project" value="TreeGrafter"/>
</dbReference>
<dbReference type="InterPro" id="IPR042089">
    <property type="entry name" value="Peptidase_M13_dom_2"/>
</dbReference>
<proteinExistence type="inferred from homology"/>
<keyword evidence="5" id="KW-0378">Hydrolase</keyword>
<comment type="caution">
    <text evidence="10">The sequence shown here is derived from an EMBL/GenBank/DDBJ whole genome shotgun (WGS) entry which is preliminary data.</text>
</comment>
<evidence type="ECO:0000259" key="8">
    <source>
        <dbReference type="Pfam" id="PF01431"/>
    </source>
</evidence>